<sequence>MARPSQQEIDTFVAITGASESIALRKLEEHGGNLNEAVNAHYGDVASASQPYNFPNMNGPVQAGPCGILPLLSAARSFRPSLLLDANYRRDLYNSIGASDFGTRGQYVPHPGEVREFPQHLNSSNEQPHHSGLRQTEYDTGTSLPHGPGTDENVEEEMSRASIEASKQEAERNYLNQLRSASNDSSGIGLLHNQHHPEDDDISRAISLSLKVFIFGSYSRGRIAIREQQVKNEDQGAGSSDLIGRNEKAKKSKWKLKRGSSSHKDGAENRKQHSTDAVHTDKWGGISLEELDDAAMIEAALFGKIPEGTSNHFQHAPNIQTGLDRSSSSHSVPHPPSPFLTEQQSLRDNRCLVFAEDSLTFFGMFLFYHINIVNRELERILAAREASLSKEPEKDNENAATLLVRMPDGSRPGRRFLKSDKLQLLFNFIDVSRVVKPGTYKVGETNTGFGIGSVSMWIGFAFFDPVTAPHRRRNGLCPPNASLDSFGRHWFRDDVVDTDRLGRLRVVVDGCWVCGGGSWLVADRWWVLPWVGFDTAMSGGDGGGAVSGYGLKRGKRGRR</sequence>
<feature type="domain" description="UBX" evidence="3">
    <location>
        <begin position="395"/>
        <end position="433"/>
    </location>
</feature>
<dbReference type="InterPro" id="IPR029071">
    <property type="entry name" value="Ubiquitin-like_domsf"/>
</dbReference>
<evidence type="ECO:0000259" key="3">
    <source>
        <dbReference type="PROSITE" id="PS50033"/>
    </source>
</evidence>
<dbReference type="InterPro" id="IPR050730">
    <property type="entry name" value="UBX_domain-protein"/>
</dbReference>
<dbReference type="Pfam" id="PF14555">
    <property type="entry name" value="UBA_4"/>
    <property type="match status" value="1"/>
</dbReference>
<dbReference type="AlphaFoldDB" id="A0A7N2MDN4"/>
<feature type="region of interest" description="Disordered" evidence="2">
    <location>
        <begin position="230"/>
        <end position="278"/>
    </location>
</feature>
<dbReference type="Pfam" id="PF00789">
    <property type="entry name" value="UBX"/>
    <property type="match status" value="1"/>
</dbReference>
<dbReference type="SUPFAM" id="SSF46934">
    <property type="entry name" value="UBA-like"/>
    <property type="match status" value="1"/>
</dbReference>
<dbReference type="GO" id="GO:0043130">
    <property type="term" value="F:ubiquitin binding"/>
    <property type="evidence" value="ECO:0007669"/>
    <property type="project" value="TreeGrafter"/>
</dbReference>
<protein>
    <recommendedName>
        <fullName evidence="3">UBX domain-containing protein</fullName>
    </recommendedName>
</protein>
<dbReference type="CDD" id="cd01767">
    <property type="entry name" value="UBX"/>
    <property type="match status" value="1"/>
</dbReference>
<feature type="compositionally biased region" description="Basic and acidic residues" evidence="2">
    <location>
        <begin position="262"/>
        <end position="278"/>
    </location>
</feature>
<dbReference type="Gramene" id="QL08p050362:mrna">
    <property type="protein sequence ID" value="QL08p050362:mrna"/>
    <property type="gene ID" value="QL08p050362"/>
</dbReference>
<dbReference type="InterPro" id="IPR001012">
    <property type="entry name" value="UBX_dom"/>
</dbReference>
<accession>A0A7N2MDN4</accession>
<feature type="compositionally biased region" description="Polar residues" evidence="2">
    <location>
        <begin position="311"/>
        <end position="325"/>
    </location>
</feature>
<keyword evidence="1" id="KW-0833">Ubl conjugation pathway</keyword>
<feature type="region of interest" description="Disordered" evidence="2">
    <location>
        <begin position="112"/>
        <end position="170"/>
    </location>
</feature>
<feature type="region of interest" description="Disordered" evidence="2">
    <location>
        <begin position="311"/>
        <end position="342"/>
    </location>
</feature>
<dbReference type="SUPFAM" id="SSF54236">
    <property type="entry name" value="Ubiquitin-like"/>
    <property type="match status" value="1"/>
</dbReference>
<dbReference type="PROSITE" id="PS50033">
    <property type="entry name" value="UBX"/>
    <property type="match status" value="1"/>
</dbReference>
<dbReference type="PANTHER" id="PTHR23322">
    <property type="entry name" value="FAS-ASSOCIATED PROTEIN"/>
    <property type="match status" value="1"/>
</dbReference>
<dbReference type="OMA" id="TRPQYNA"/>
<feature type="compositionally biased region" description="Basic residues" evidence="2">
    <location>
        <begin position="250"/>
        <end position="261"/>
    </location>
</feature>
<evidence type="ECO:0000256" key="2">
    <source>
        <dbReference type="SAM" id="MobiDB-lite"/>
    </source>
</evidence>
<evidence type="ECO:0000313" key="4">
    <source>
        <dbReference type="EnsemblPlants" id="QL08p050362:mrna"/>
    </source>
</evidence>
<dbReference type="Proteomes" id="UP000594261">
    <property type="component" value="Chromosome 8"/>
</dbReference>
<organism evidence="4 5">
    <name type="scientific">Quercus lobata</name>
    <name type="common">Valley oak</name>
    <dbReference type="NCBI Taxonomy" id="97700"/>
    <lineage>
        <taxon>Eukaryota</taxon>
        <taxon>Viridiplantae</taxon>
        <taxon>Streptophyta</taxon>
        <taxon>Embryophyta</taxon>
        <taxon>Tracheophyta</taxon>
        <taxon>Spermatophyta</taxon>
        <taxon>Magnoliopsida</taxon>
        <taxon>eudicotyledons</taxon>
        <taxon>Gunneridae</taxon>
        <taxon>Pentapetalae</taxon>
        <taxon>rosids</taxon>
        <taxon>fabids</taxon>
        <taxon>Fagales</taxon>
        <taxon>Fagaceae</taxon>
        <taxon>Quercus</taxon>
    </lineage>
</organism>
<dbReference type="PANTHER" id="PTHR23322:SF55">
    <property type="entry name" value="PLANT UBX DOMAIN-CONTAINING PROTEIN 9"/>
    <property type="match status" value="1"/>
</dbReference>
<keyword evidence="5" id="KW-1185">Reference proteome</keyword>
<dbReference type="InParanoid" id="A0A7N2MDN4"/>
<evidence type="ECO:0000313" key="5">
    <source>
        <dbReference type="Proteomes" id="UP000594261"/>
    </source>
</evidence>
<dbReference type="InterPro" id="IPR009060">
    <property type="entry name" value="UBA-like_sf"/>
</dbReference>
<dbReference type="Gene3D" id="1.10.8.10">
    <property type="entry name" value="DNA helicase RuvA subunit, C-terminal domain"/>
    <property type="match status" value="1"/>
</dbReference>
<reference evidence="4 5" key="1">
    <citation type="journal article" date="2016" name="G3 (Bethesda)">
        <title>First Draft Assembly and Annotation of the Genome of a California Endemic Oak Quercus lobata Nee (Fagaceae).</title>
        <authorList>
            <person name="Sork V.L."/>
            <person name="Fitz-Gibbon S.T."/>
            <person name="Puiu D."/>
            <person name="Crepeau M."/>
            <person name="Gugger P.F."/>
            <person name="Sherman R."/>
            <person name="Stevens K."/>
            <person name="Langley C.H."/>
            <person name="Pellegrini M."/>
            <person name="Salzberg S.L."/>
        </authorList>
    </citation>
    <scope>NUCLEOTIDE SEQUENCE [LARGE SCALE GENOMIC DNA]</scope>
    <source>
        <strain evidence="4 5">cv. SW786</strain>
    </source>
</reference>
<evidence type="ECO:0000256" key="1">
    <source>
        <dbReference type="ARBA" id="ARBA00022786"/>
    </source>
</evidence>
<dbReference type="EMBL" id="LRBV02000008">
    <property type="status" value="NOT_ANNOTATED_CDS"/>
    <property type="molecule type" value="Genomic_DNA"/>
</dbReference>
<dbReference type="Gene3D" id="3.10.20.90">
    <property type="entry name" value="Phosphatidylinositol 3-kinase Catalytic Subunit, Chain A, domain 1"/>
    <property type="match status" value="1"/>
</dbReference>
<dbReference type="CDD" id="cd14351">
    <property type="entry name" value="UBA_Ubx1_like"/>
    <property type="match status" value="1"/>
</dbReference>
<proteinExistence type="predicted"/>
<name>A0A7N2MDN4_QUELO</name>
<dbReference type="EnsemblPlants" id="QL08p050362:mrna">
    <property type="protein sequence ID" value="QL08p050362:mrna"/>
    <property type="gene ID" value="QL08p050362"/>
</dbReference>
<reference evidence="4" key="2">
    <citation type="submission" date="2021-01" db="UniProtKB">
        <authorList>
            <consortium name="EnsemblPlants"/>
        </authorList>
    </citation>
    <scope>IDENTIFICATION</scope>
</reference>